<dbReference type="CDD" id="cd00096">
    <property type="entry name" value="Ig"/>
    <property type="match status" value="2"/>
</dbReference>
<dbReference type="PROSITE" id="PS50835">
    <property type="entry name" value="IG_LIKE"/>
    <property type="match status" value="2"/>
</dbReference>
<dbReference type="SMART" id="SM00408">
    <property type="entry name" value="IGc2"/>
    <property type="match status" value="2"/>
</dbReference>
<dbReference type="EMBL" id="CATQJL010000223">
    <property type="protein sequence ID" value="CAJ0598388.1"/>
    <property type="molecule type" value="Genomic_DNA"/>
</dbReference>
<dbReference type="SMART" id="SM00409">
    <property type="entry name" value="IG"/>
    <property type="match status" value="2"/>
</dbReference>
<protein>
    <recommendedName>
        <fullName evidence="3">Ig-like domain-containing protein</fullName>
    </recommendedName>
</protein>
<dbReference type="PANTHER" id="PTHR14340:SF9">
    <property type="entry name" value="FIBRONECTIN TYPE-III DOMAIN-CONTAINING PROTEIN"/>
    <property type="match status" value="1"/>
</dbReference>
<dbReference type="SUPFAM" id="SSF49265">
    <property type="entry name" value="Fibronectin type III"/>
    <property type="match status" value="2"/>
</dbReference>
<dbReference type="PANTHER" id="PTHR14340">
    <property type="entry name" value="MICROFIBRIL-ASSOCIATED GLYCOPROTEIN 3"/>
    <property type="match status" value="1"/>
</dbReference>
<keyword evidence="5" id="KW-1185">Reference proteome</keyword>
<dbReference type="InterPro" id="IPR003599">
    <property type="entry name" value="Ig_sub"/>
</dbReference>
<keyword evidence="2" id="KW-0472">Membrane</keyword>
<evidence type="ECO:0000256" key="2">
    <source>
        <dbReference type="SAM" id="Phobius"/>
    </source>
</evidence>
<dbReference type="Gene3D" id="2.60.40.10">
    <property type="entry name" value="Immunoglobulins"/>
    <property type="match status" value="2"/>
</dbReference>
<dbReference type="InterPro" id="IPR013783">
    <property type="entry name" value="Ig-like_fold"/>
</dbReference>
<dbReference type="InterPro" id="IPR036116">
    <property type="entry name" value="FN3_sf"/>
</dbReference>
<dbReference type="InterPro" id="IPR007110">
    <property type="entry name" value="Ig-like_dom"/>
</dbReference>
<feature type="domain" description="Ig-like" evidence="3">
    <location>
        <begin position="517"/>
        <end position="601"/>
    </location>
</feature>
<proteinExistence type="predicted"/>
<sequence length="854" mass="98269">MRDISRHSRYIEDKSQSIIIWIYNTVATIAVVLISVLLHLSFGDDYLEGGGQEDSPSYKNTVYALLGSNLTFLCGISRDTARQGTWYYGKNGDGDKPINTTDFPKIKLSTYEMEITNVNYSDMGFYICKIEDDRRSYMEIKLNVGKLPSKATNISVEPLITNDEFSILEIEFGLPQIDGYERYIFEIVGINDMNSSTHEWQPAFNADSKKCCKIRYTHYGTSIGGLMRLAIANEYGKSEYIESGPFVFPNRPFPPFLRLKVVHEGKRKLYLEWEKQCEHASLFKSYKLRYRNLQFPLNWTTISIPKENSYSEIDVASDADYVFNLVGEGESQNYYSDQIYYHTKPQSPIVGKFEFTNISSKRLSVKFFPPSEFAGKNFSFEVIIHEGNATASKLILFPNSSDFLMNITNLKPNGAIDYKPQLYAGENFTENLYVKTLEDIPEAVTNLTTRFLPPTIRWKLNKLPDNLFFVEQCDTSYEIKVFYQDEHYSVFVSARTLAGYGPERSTSFKVGSPPDSPSVEDTIYAVKGTDVTLFCGKSAESAKKGDWYFRRQGSPDKMNIAKEVHANIDVHLDRLTIKGVTNDNEGHYLCQVRNKAYKLINLEVGELPNKAEILLVNPEVINNKYAILRVGFRQIEDDQHYLFEITALNDDGSSKNEWIPAFSAKKQEIDVEENTDYVFQLVARGNKTEEFYSEQLYHHTKYQNEAAGVFNFLRIRSRQLEVDFSPSQKYADKDFSFKLFIHKGKTASTPKNFTLQSKKKFPMKISLVPYEPYFIRVEYQPKDGGQDPPRFNTEMYYVRASEDLPEKVTQLTKRHLPPTKEYALKNVTWDAPMTKNGVILGYKVNKVYLRTQQL</sequence>
<dbReference type="Proteomes" id="UP001176961">
    <property type="component" value="Unassembled WGS sequence"/>
</dbReference>
<keyword evidence="2" id="KW-0812">Transmembrane</keyword>
<keyword evidence="2" id="KW-1133">Transmembrane helix</keyword>
<dbReference type="InterPro" id="IPR003598">
    <property type="entry name" value="Ig_sub2"/>
</dbReference>
<evidence type="ECO:0000256" key="1">
    <source>
        <dbReference type="ARBA" id="ARBA00023319"/>
    </source>
</evidence>
<evidence type="ECO:0000313" key="5">
    <source>
        <dbReference type="Proteomes" id="UP001176961"/>
    </source>
</evidence>
<dbReference type="InterPro" id="IPR036179">
    <property type="entry name" value="Ig-like_dom_sf"/>
</dbReference>
<accession>A0AA36GUL2</accession>
<comment type="caution">
    <text evidence="4">The sequence shown here is derived from an EMBL/GenBank/DDBJ whole genome shotgun (WGS) entry which is preliminary data.</text>
</comment>
<keyword evidence="1" id="KW-0393">Immunoglobulin domain</keyword>
<evidence type="ECO:0000313" key="4">
    <source>
        <dbReference type="EMBL" id="CAJ0598388.1"/>
    </source>
</evidence>
<feature type="domain" description="Ig-like" evidence="3">
    <location>
        <begin position="56"/>
        <end position="145"/>
    </location>
</feature>
<reference evidence="4" key="1">
    <citation type="submission" date="2023-07" db="EMBL/GenBank/DDBJ databases">
        <authorList>
            <consortium name="CYATHOMIX"/>
        </authorList>
    </citation>
    <scope>NUCLEOTIDE SEQUENCE</scope>
    <source>
        <strain evidence="4">N/A</strain>
    </source>
</reference>
<gene>
    <name evidence="4" type="ORF">CYNAS_LOCUS10371</name>
</gene>
<organism evidence="4 5">
    <name type="scientific">Cylicocyclus nassatus</name>
    <name type="common">Nematode worm</name>
    <dbReference type="NCBI Taxonomy" id="53992"/>
    <lineage>
        <taxon>Eukaryota</taxon>
        <taxon>Metazoa</taxon>
        <taxon>Ecdysozoa</taxon>
        <taxon>Nematoda</taxon>
        <taxon>Chromadorea</taxon>
        <taxon>Rhabditida</taxon>
        <taxon>Rhabditina</taxon>
        <taxon>Rhabditomorpha</taxon>
        <taxon>Strongyloidea</taxon>
        <taxon>Strongylidae</taxon>
        <taxon>Cylicocyclus</taxon>
    </lineage>
</organism>
<feature type="transmembrane region" description="Helical" evidence="2">
    <location>
        <begin position="21"/>
        <end position="42"/>
    </location>
</feature>
<evidence type="ECO:0000259" key="3">
    <source>
        <dbReference type="PROSITE" id="PS50835"/>
    </source>
</evidence>
<name>A0AA36GUL2_CYLNA</name>
<dbReference type="SUPFAM" id="SSF48726">
    <property type="entry name" value="Immunoglobulin"/>
    <property type="match status" value="2"/>
</dbReference>
<dbReference type="AlphaFoldDB" id="A0AA36GUL2"/>